<keyword evidence="5" id="KW-1185">Reference proteome</keyword>
<dbReference type="Proteomes" id="UP001265301">
    <property type="component" value="Unassembled WGS sequence"/>
</dbReference>
<dbReference type="CDD" id="cd00761">
    <property type="entry name" value="Glyco_tranf_GTA_type"/>
    <property type="match status" value="1"/>
</dbReference>
<sequence length="324" mass="37866">MCEISIIVPVYNAEKYLNKCVDSILNQTFKDFELILVDDGSHDNSGAICDEYVEKDLRVKVVHQKNGGVSRVRNKGIEIAKGKYIGFVDSDDFIAEDMYELLYNNLLKEKADLSICGIYDVYKGKKLEKNSPNYLITNREEAVKLILEAKIVSVHPVNKLYKKRLFEGVIYPDGSITEDAAVMFHLLENADVIVIDTTQKYYYYHRENSITTKPFSSLDLKTIEVWQDNEIYIKEKYPQYYSIAHTRVCWANLIVLDKLLMSDSNYLTERKKIICFLRNNFSFIMKNDYFTRNRKISMMLLQINVNLYKIASHYEYSKNKTRNS</sequence>
<dbReference type="GO" id="GO:0016757">
    <property type="term" value="F:glycosyltransferase activity"/>
    <property type="evidence" value="ECO:0007669"/>
    <property type="project" value="UniProtKB-KW"/>
</dbReference>
<dbReference type="PANTHER" id="PTHR22916">
    <property type="entry name" value="GLYCOSYLTRANSFERASE"/>
    <property type="match status" value="1"/>
</dbReference>
<dbReference type="EMBL" id="JARQBN010000004">
    <property type="protein sequence ID" value="MDT2827539.1"/>
    <property type="molecule type" value="Genomic_DNA"/>
</dbReference>
<organism evidence="4 5">
    <name type="scientific">Enterococcus viikkiensis</name>
    <dbReference type="NCBI Taxonomy" id="930854"/>
    <lineage>
        <taxon>Bacteria</taxon>
        <taxon>Bacillati</taxon>
        <taxon>Bacillota</taxon>
        <taxon>Bacilli</taxon>
        <taxon>Lactobacillales</taxon>
        <taxon>Enterococcaceae</taxon>
        <taxon>Enterococcus</taxon>
    </lineage>
</organism>
<gene>
    <name evidence="4" type="ORF">P7H59_03615</name>
</gene>
<dbReference type="SUPFAM" id="SSF53448">
    <property type="entry name" value="Nucleotide-diphospho-sugar transferases"/>
    <property type="match status" value="1"/>
</dbReference>
<reference evidence="4 5" key="1">
    <citation type="submission" date="2023-03" db="EMBL/GenBank/DDBJ databases">
        <authorList>
            <person name="Shen W."/>
            <person name="Cai J."/>
        </authorList>
    </citation>
    <scope>NUCLEOTIDE SEQUENCE [LARGE SCALE GENOMIC DNA]</scope>
    <source>
        <strain evidence="4 5">B101</strain>
    </source>
</reference>
<evidence type="ECO:0000259" key="3">
    <source>
        <dbReference type="Pfam" id="PF00535"/>
    </source>
</evidence>
<keyword evidence="1 4" id="KW-0328">Glycosyltransferase</keyword>
<proteinExistence type="predicted"/>
<dbReference type="RefSeq" id="WP_311818644.1">
    <property type="nucleotide sequence ID" value="NZ_JARQBN010000004.1"/>
</dbReference>
<dbReference type="Gene3D" id="3.90.550.10">
    <property type="entry name" value="Spore Coat Polysaccharide Biosynthesis Protein SpsA, Chain A"/>
    <property type="match status" value="1"/>
</dbReference>
<accession>A0ABU3FNI8</accession>
<evidence type="ECO:0000256" key="2">
    <source>
        <dbReference type="ARBA" id="ARBA00022679"/>
    </source>
</evidence>
<protein>
    <submittedName>
        <fullName evidence="4">Glycosyltransferase</fullName>
        <ecNumber evidence="4">2.4.-.-</ecNumber>
    </submittedName>
</protein>
<keyword evidence="2 4" id="KW-0808">Transferase</keyword>
<evidence type="ECO:0000313" key="5">
    <source>
        <dbReference type="Proteomes" id="UP001265301"/>
    </source>
</evidence>
<dbReference type="Pfam" id="PF00535">
    <property type="entry name" value="Glycos_transf_2"/>
    <property type="match status" value="1"/>
</dbReference>
<dbReference type="InterPro" id="IPR029044">
    <property type="entry name" value="Nucleotide-diphossugar_trans"/>
</dbReference>
<dbReference type="EC" id="2.4.-.-" evidence="4"/>
<comment type="caution">
    <text evidence="4">The sequence shown here is derived from an EMBL/GenBank/DDBJ whole genome shotgun (WGS) entry which is preliminary data.</text>
</comment>
<evidence type="ECO:0000256" key="1">
    <source>
        <dbReference type="ARBA" id="ARBA00022676"/>
    </source>
</evidence>
<feature type="domain" description="Glycosyltransferase 2-like" evidence="3">
    <location>
        <begin position="5"/>
        <end position="167"/>
    </location>
</feature>
<evidence type="ECO:0000313" key="4">
    <source>
        <dbReference type="EMBL" id="MDT2827539.1"/>
    </source>
</evidence>
<name>A0ABU3FNI8_9ENTE</name>
<dbReference type="PANTHER" id="PTHR22916:SF51">
    <property type="entry name" value="GLYCOSYLTRANSFERASE EPSH-RELATED"/>
    <property type="match status" value="1"/>
</dbReference>
<dbReference type="InterPro" id="IPR001173">
    <property type="entry name" value="Glyco_trans_2-like"/>
</dbReference>